<name>A0A956NKS7_UNCEI</name>
<sequence length="262" mass="28961">MRRTLGLALSAVVGVGVLVILIQNPFQTDVSHAENPLIVDGDFENNPSGKELRTEEDPRGWYESRRDSKEARLQLKLSTKPIGGNETQKAMIKGDPKLNTYLSQELERPQEKPFSLRWDVYVKEIGPEANRSCFQMLGNDTAKGKGPNAAGAERFVFLGFENAATKGKMNLFAFEGGKDKDWSTKKVLVPNLDLGTWYTIAVAVDPPGKRYTVSVDGVTTKPADVRAFQTKNGDVPKKLTHVSFASWNDGPGTFYVDNVRVP</sequence>
<dbReference type="Proteomes" id="UP000739538">
    <property type="component" value="Unassembled WGS sequence"/>
</dbReference>
<comment type="caution">
    <text evidence="2">The sequence shown here is derived from an EMBL/GenBank/DDBJ whole genome shotgun (WGS) entry which is preliminary data.</text>
</comment>
<dbReference type="AlphaFoldDB" id="A0A956NKS7"/>
<feature type="compositionally biased region" description="Basic and acidic residues" evidence="1">
    <location>
        <begin position="50"/>
        <end position="65"/>
    </location>
</feature>
<dbReference type="Gene3D" id="2.60.120.200">
    <property type="match status" value="1"/>
</dbReference>
<accession>A0A956NKS7</accession>
<organism evidence="2 3">
    <name type="scientific">Eiseniibacteriota bacterium</name>
    <dbReference type="NCBI Taxonomy" id="2212470"/>
    <lineage>
        <taxon>Bacteria</taxon>
        <taxon>Candidatus Eiseniibacteriota</taxon>
    </lineage>
</organism>
<reference evidence="2" key="2">
    <citation type="journal article" date="2021" name="Microbiome">
        <title>Successional dynamics and alternative stable states in a saline activated sludge microbial community over 9 years.</title>
        <authorList>
            <person name="Wang Y."/>
            <person name="Ye J."/>
            <person name="Ju F."/>
            <person name="Liu L."/>
            <person name="Boyd J.A."/>
            <person name="Deng Y."/>
            <person name="Parks D.H."/>
            <person name="Jiang X."/>
            <person name="Yin X."/>
            <person name="Woodcroft B.J."/>
            <person name="Tyson G.W."/>
            <person name="Hugenholtz P."/>
            <person name="Polz M.F."/>
            <person name="Zhang T."/>
        </authorList>
    </citation>
    <scope>NUCLEOTIDE SEQUENCE</scope>
    <source>
        <strain evidence="2">HKST-UBA02</strain>
    </source>
</reference>
<evidence type="ECO:0000256" key="1">
    <source>
        <dbReference type="SAM" id="MobiDB-lite"/>
    </source>
</evidence>
<feature type="region of interest" description="Disordered" evidence="1">
    <location>
        <begin position="40"/>
        <end position="65"/>
    </location>
</feature>
<reference evidence="2" key="1">
    <citation type="submission" date="2020-04" db="EMBL/GenBank/DDBJ databases">
        <authorList>
            <person name="Zhang T."/>
        </authorList>
    </citation>
    <scope>NUCLEOTIDE SEQUENCE</scope>
    <source>
        <strain evidence="2">HKST-UBA02</strain>
    </source>
</reference>
<evidence type="ECO:0000313" key="3">
    <source>
        <dbReference type="Proteomes" id="UP000739538"/>
    </source>
</evidence>
<dbReference type="EMBL" id="JAGQHS010000239">
    <property type="protein sequence ID" value="MCA9758970.1"/>
    <property type="molecule type" value="Genomic_DNA"/>
</dbReference>
<evidence type="ECO:0000313" key="2">
    <source>
        <dbReference type="EMBL" id="MCA9758970.1"/>
    </source>
</evidence>
<proteinExistence type="predicted"/>
<gene>
    <name evidence="2" type="ORF">KDA27_24455</name>
</gene>
<protein>
    <submittedName>
        <fullName evidence="2">Uncharacterized protein</fullName>
    </submittedName>
</protein>